<evidence type="ECO:0000313" key="1">
    <source>
        <dbReference type="EMBL" id="MDJ1184415.1"/>
    </source>
</evidence>
<evidence type="ECO:0000313" key="2">
    <source>
        <dbReference type="Proteomes" id="UP001232992"/>
    </source>
</evidence>
<gene>
    <name evidence="1" type="ORF">PMH09_14610</name>
</gene>
<dbReference type="RefSeq" id="WP_283759069.1">
    <property type="nucleotide sequence ID" value="NZ_JAQOSQ010000015.1"/>
</dbReference>
<keyword evidence="2" id="KW-1185">Reference proteome</keyword>
<protein>
    <submittedName>
        <fullName evidence="1">Uncharacterized protein</fullName>
    </submittedName>
</protein>
<accession>A0ABT7BZC1</accession>
<proteinExistence type="predicted"/>
<dbReference type="EMBL" id="JAQOSQ010000015">
    <property type="protein sequence ID" value="MDJ1184415.1"/>
    <property type="molecule type" value="Genomic_DNA"/>
</dbReference>
<sequence>MMKRNALVAGINRYPFFDEAEIDDVWERLDKALARAAVESGMDRETLIDALDPSKPFPFENELQNIAMAASSEIKTAEV</sequence>
<organism evidence="1 2">
    <name type="scientific">Roseofilum casamattae BLCC-M143</name>
    <dbReference type="NCBI Taxonomy" id="3022442"/>
    <lineage>
        <taxon>Bacteria</taxon>
        <taxon>Bacillati</taxon>
        <taxon>Cyanobacteriota</taxon>
        <taxon>Cyanophyceae</taxon>
        <taxon>Desertifilales</taxon>
        <taxon>Desertifilaceae</taxon>
        <taxon>Roseofilum</taxon>
        <taxon>Roseofilum casamattae</taxon>
    </lineage>
</organism>
<name>A0ABT7BZC1_9CYAN</name>
<comment type="caution">
    <text evidence="1">The sequence shown here is derived from an EMBL/GenBank/DDBJ whole genome shotgun (WGS) entry which is preliminary data.</text>
</comment>
<reference evidence="1 2" key="1">
    <citation type="submission" date="2023-01" db="EMBL/GenBank/DDBJ databases">
        <title>Novel diversity within Roseofilum (Cyanobacteria; Desertifilaceae) from marine benthic mats with descriptions of four novel species.</title>
        <authorList>
            <person name="Wang Y."/>
            <person name="Berthold D.E."/>
            <person name="Hu J."/>
            <person name="Lefler F.W."/>
            <person name="Laughinghouse H.D. IV."/>
        </authorList>
    </citation>
    <scope>NUCLEOTIDE SEQUENCE [LARGE SCALE GENOMIC DNA]</scope>
    <source>
        <strain evidence="1 2">BLCC-M143</strain>
    </source>
</reference>
<dbReference type="Proteomes" id="UP001232992">
    <property type="component" value="Unassembled WGS sequence"/>
</dbReference>